<dbReference type="VEuPathDB" id="AmoebaDB:NF0035820"/>
<evidence type="ECO:0000256" key="9">
    <source>
        <dbReference type="ARBA" id="ARBA00035168"/>
    </source>
</evidence>
<dbReference type="GO" id="GO:0042245">
    <property type="term" value="P:RNA repair"/>
    <property type="evidence" value="ECO:0007669"/>
    <property type="project" value="UniProtKB-KW"/>
</dbReference>
<comment type="cofactor">
    <cofactor evidence="2">
        <name>Mg(2+)</name>
        <dbReference type="ChEBI" id="CHEBI:18420"/>
    </cofactor>
</comment>
<comment type="cofactor">
    <cofactor evidence="1">
        <name>Mn(2+)</name>
        <dbReference type="ChEBI" id="CHEBI:29035"/>
    </cofactor>
</comment>
<dbReference type="PANTHER" id="PTHR31219:SF2">
    <property type="entry name" value="RNA LIGASE 1"/>
    <property type="match status" value="1"/>
</dbReference>
<evidence type="ECO:0000256" key="6">
    <source>
        <dbReference type="ARBA" id="ARBA00022800"/>
    </source>
</evidence>
<dbReference type="PANTHER" id="PTHR31219">
    <property type="entry name" value="CHROMOSOME 28 C12ORF29 HOMOLOG"/>
    <property type="match status" value="1"/>
</dbReference>
<evidence type="ECO:0000313" key="13">
    <source>
        <dbReference type="Proteomes" id="UP000444721"/>
    </source>
</evidence>
<dbReference type="VEuPathDB" id="AmoebaDB:NfTy_055050"/>
<evidence type="ECO:0000256" key="3">
    <source>
        <dbReference type="ARBA" id="ARBA00012724"/>
    </source>
</evidence>
<evidence type="ECO:0000256" key="7">
    <source>
        <dbReference type="ARBA" id="ARBA00022840"/>
    </source>
</evidence>
<dbReference type="EC" id="6.5.1.3" evidence="3"/>
<comment type="catalytic activity">
    <reaction evidence="8">
        <text>ATP + (ribonucleotide)n-3'-hydroxyl + 5'-phospho-(ribonucleotide)m = (ribonucleotide)n+m + AMP + diphosphate.</text>
        <dbReference type="EC" id="6.5.1.3"/>
    </reaction>
</comment>
<evidence type="ECO:0000256" key="4">
    <source>
        <dbReference type="ARBA" id="ARBA00022598"/>
    </source>
</evidence>
<dbReference type="Proteomes" id="UP000444721">
    <property type="component" value="Unassembled WGS sequence"/>
</dbReference>
<keyword evidence="7" id="KW-0067">ATP-binding</keyword>
<proteinExistence type="predicted"/>
<evidence type="ECO:0000256" key="2">
    <source>
        <dbReference type="ARBA" id="ARBA00001946"/>
    </source>
</evidence>
<dbReference type="OMA" id="KQFMYSA"/>
<dbReference type="GO" id="GO:0000302">
    <property type="term" value="P:response to reactive oxygen species"/>
    <property type="evidence" value="ECO:0007669"/>
    <property type="project" value="InterPro"/>
</dbReference>
<evidence type="ECO:0000256" key="10">
    <source>
        <dbReference type="ARBA" id="ARBA00035432"/>
    </source>
</evidence>
<dbReference type="GO" id="GO:0005524">
    <property type="term" value="F:ATP binding"/>
    <property type="evidence" value="ECO:0007669"/>
    <property type="project" value="UniProtKB-KW"/>
</dbReference>
<evidence type="ECO:0000256" key="11">
    <source>
        <dbReference type="ARBA" id="ARBA00045151"/>
    </source>
</evidence>
<dbReference type="VEuPathDB" id="AmoebaDB:FDP41_001740"/>
<keyword evidence="4" id="KW-0436">Ligase</keyword>
<keyword evidence="5" id="KW-0547">Nucleotide-binding</keyword>
<dbReference type="Pfam" id="PF17720">
    <property type="entry name" value="RLIG1"/>
    <property type="match status" value="1"/>
</dbReference>
<comment type="caution">
    <text evidence="12">The sequence shown here is derived from an EMBL/GenBank/DDBJ whole genome shotgun (WGS) entry which is preliminary data.</text>
</comment>
<dbReference type="OrthoDB" id="6021187at2759"/>
<accession>A0A6A5BQJ8</accession>
<organism evidence="12 13">
    <name type="scientific">Naegleria fowleri</name>
    <name type="common">Brain eating amoeba</name>
    <dbReference type="NCBI Taxonomy" id="5763"/>
    <lineage>
        <taxon>Eukaryota</taxon>
        <taxon>Discoba</taxon>
        <taxon>Heterolobosea</taxon>
        <taxon>Tetramitia</taxon>
        <taxon>Eutetramitia</taxon>
        <taxon>Vahlkampfiidae</taxon>
        <taxon>Naegleria</taxon>
    </lineage>
</organism>
<keyword evidence="13" id="KW-1185">Reference proteome</keyword>
<keyword evidence="6" id="KW-0692">RNA repair</keyword>
<name>A0A6A5BQJ8_NAEFO</name>
<gene>
    <name evidence="12" type="ORF">FDP41_001740</name>
</gene>
<comment type="function">
    <text evidence="11">Functions as an RNA ligase, in vitro. The ligation reaction entails three nucleotidyl transfer steps. In the first step, the RNA ligase reacts with ATP in the absence of nucleic acid to form a covalent ligase-AMP intermediate and release pyrophosphate. In step 2, the ligase-AMP binds to the nucleic acid and transfers the adenylate to the 5'-PO4 terminus to form an adenylylated intermediate. In step 3, the RNA ligase directs the attack of the 3'-OH on the 5'-phosphoanhydride linkage, resulting in a repaired 3'-5' phosphodiester and release of AMP. Exhibits selectivity for single-stranded RNA substrates and may not have nick-sealing activity on double-stranded DNA-RNA hybrids. May play a role in maintaining RNA integrity under stress conditions, for example in response to reactive oxygen species (ROS).</text>
</comment>
<evidence type="ECO:0000313" key="12">
    <source>
        <dbReference type="EMBL" id="KAF0979397.1"/>
    </source>
</evidence>
<sequence length="330" mass="38796">MRSKDQLIYLPVQTKISCLFEIEFSETEKKVVAIDKLHKRVLRLPLDIISVNPTIKIDGTCCLIRNGQLYKRYDRKLNSKGSLKNKIIQKHLNSQNGNIENKDDILQFDVNTDFKEGPSGWIPCDSIRELFETQQTHVSSQHLVGWVPVNSNEASDKWHATAIVTSKIDNEKYATLLVPYYDEVERMAKFRVELRKVPELEGQTLELIGSKINGNVYNFPKQEKQHFLCPHGWASYLWDEKNEFLQDIKQIKLDSLKRWFDDPNNQMSKSEGIVFHVNYKENEQSKTLLLKVHRDHLNLQWPTQGFNPQFNYESHWLEELEQLKKQYKCC</sequence>
<dbReference type="EMBL" id="VFQX01000027">
    <property type="protein sequence ID" value="KAF0979397.1"/>
    <property type="molecule type" value="Genomic_DNA"/>
</dbReference>
<dbReference type="GeneID" id="68108958"/>
<dbReference type="RefSeq" id="XP_044564110.1">
    <property type="nucleotide sequence ID" value="XM_044704858.1"/>
</dbReference>
<dbReference type="GO" id="GO:0003972">
    <property type="term" value="F:RNA ligase (ATP) activity"/>
    <property type="evidence" value="ECO:0007669"/>
    <property type="project" value="UniProtKB-EC"/>
</dbReference>
<reference evidence="12 13" key="1">
    <citation type="journal article" date="2019" name="Sci. Rep.">
        <title>Nanopore sequencing improves the draft genome of the human pathogenic amoeba Naegleria fowleri.</title>
        <authorList>
            <person name="Liechti N."/>
            <person name="Schurch N."/>
            <person name="Bruggmann R."/>
            <person name="Wittwer M."/>
        </authorList>
    </citation>
    <scope>NUCLEOTIDE SEQUENCE [LARGE SCALE GENOMIC DNA]</scope>
    <source>
        <strain evidence="12 13">ATCC 30894</strain>
    </source>
</reference>
<protein>
    <recommendedName>
        <fullName evidence="9">RNA ligase 1</fullName>
        <ecNumber evidence="3">6.5.1.3</ecNumber>
    </recommendedName>
    <alternativeName>
        <fullName evidence="10">RNA ligase</fullName>
    </alternativeName>
</protein>
<evidence type="ECO:0000256" key="1">
    <source>
        <dbReference type="ARBA" id="ARBA00001936"/>
    </source>
</evidence>
<dbReference type="InterPro" id="IPR041211">
    <property type="entry name" value="RLIG1"/>
</dbReference>
<dbReference type="AlphaFoldDB" id="A0A6A5BQJ8"/>
<evidence type="ECO:0000256" key="8">
    <source>
        <dbReference type="ARBA" id="ARBA00034038"/>
    </source>
</evidence>
<evidence type="ECO:0000256" key="5">
    <source>
        <dbReference type="ARBA" id="ARBA00022741"/>
    </source>
</evidence>